<feature type="domain" description="Nitroreductase" evidence="4">
    <location>
        <begin position="8"/>
        <end position="193"/>
    </location>
</feature>
<dbReference type="AlphaFoldDB" id="A0A2S0P9D6"/>
<dbReference type="Pfam" id="PF00881">
    <property type="entry name" value="Nitroreductase"/>
    <property type="match status" value="1"/>
</dbReference>
<evidence type="ECO:0000313" key="6">
    <source>
        <dbReference type="Proteomes" id="UP000244173"/>
    </source>
</evidence>
<sequence>MNLSDIAKTRYTTKAFDPARRIPQPKIDELLTLLRHSPSSVNSQPWHFVVADSAEGKARIARGVHDDFVYNEPKVLNASHVIVLCARTAMTDDHLARVLEQEAADGRFLSPEAREGQRNGRLGYVNLHRYDQKDLQHWMEKQTYLALGTLLLGAAALGIDATPMEGCDFRKLDQELGLREHGFTSVVLVSLGYHSDSDFNAGLPKSRLPQEDVFTFL</sequence>
<evidence type="ECO:0000256" key="2">
    <source>
        <dbReference type="ARBA" id="ARBA00022857"/>
    </source>
</evidence>
<name>A0A2S0P9D6_9NEIS</name>
<dbReference type="SUPFAM" id="SSF55469">
    <property type="entry name" value="FMN-dependent nitroreductase-like"/>
    <property type="match status" value="1"/>
</dbReference>
<dbReference type="OrthoDB" id="9809288at2"/>
<evidence type="ECO:0000256" key="1">
    <source>
        <dbReference type="ARBA" id="ARBA00007118"/>
    </source>
</evidence>
<keyword evidence="2" id="KW-0521">NADP</keyword>
<dbReference type="InterPro" id="IPR029479">
    <property type="entry name" value="Nitroreductase"/>
</dbReference>
<evidence type="ECO:0000313" key="5">
    <source>
        <dbReference type="EMBL" id="AVY94010.1"/>
    </source>
</evidence>
<protein>
    <submittedName>
        <fullName evidence="5">Oxygen-insensitive NAD(P)H nitroreductase</fullName>
    </submittedName>
</protein>
<dbReference type="RefSeq" id="WP_107889105.1">
    <property type="nucleotide sequence ID" value="NZ_CP028519.1"/>
</dbReference>
<dbReference type="KEGG" id="maer:DAI18_08100"/>
<dbReference type="NCBIfam" id="NF008275">
    <property type="entry name" value="PRK11053.1"/>
    <property type="match status" value="1"/>
</dbReference>
<keyword evidence="3" id="KW-0560">Oxidoreductase</keyword>
<evidence type="ECO:0000259" key="4">
    <source>
        <dbReference type="Pfam" id="PF00881"/>
    </source>
</evidence>
<gene>
    <name evidence="5" type="ORF">DAI18_08100</name>
</gene>
<dbReference type="CDD" id="cd02149">
    <property type="entry name" value="NfsB-like"/>
    <property type="match status" value="1"/>
</dbReference>
<dbReference type="Gene3D" id="3.40.109.10">
    <property type="entry name" value="NADH Oxidase"/>
    <property type="match status" value="1"/>
</dbReference>
<keyword evidence="6" id="KW-1185">Reference proteome</keyword>
<dbReference type="Proteomes" id="UP000244173">
    <property type="component" value="Chromosome"/>
</dbReference>
<proteinExistence type="inferred from homology"/>
<reference evidence="5 6" key="1">
    <citation type="submission" date="2018-04" db="EMBL/GenBank/DDBJ databases">
        <title>Denitrifier Microvirgula.</title>
        <authorList>
            <person name="Anderson E."/>
            <person name="Jang J."/>
            <person name="Ishii S."/>
        </authorList>
    </citation>
    <scope>NUCLEOTIDE SEQUENCE [LARGE SCALE GENOMIC DNA]</scope>
    <source>
        <strain evidence="5 6">BE2.4</strain>
    </source>
</reference>
<dbReference type="InterPro" id="IPR000415">
    <property type="entry name" value="Nitroreductase-like"/>
</dbReference>
<organism evidence="5 6">
    <name type="scientific">Microvirgula aerodenitrificans</name>
    <dbReference type="NCBI Taxonomy" id="57480"/>
    <lineage>
        <taxon>Bacteria</taxon>
        <taxon>Pseudomonadati</taxon>
        <taxon>Pseudomonadota</taxon>
        <taxon>Betaproteobacteria</taxon>
        <taxon>Neisseriales</taxon>
        <taxon>Aquaspirillaceae</taxon>
        <taxon>Microvirgula</taxon>
    </lineage>
</organism>
<dbReference type="EMBL" id="CP028519">
    <property type="protein sequence ID" value="AVY94010.1"/>
    <property type="molecule type" value="Genomic_DNA"/>
</dbReference>
<dbReference type="InterPro" id="IPR033878">
    <property type="entry name" value="NfsB-like"/>
</dbReference>
<dbReference type="STRING" id="1122240.GCA_000620105_02165"/>
<dbReference type="GO" id="GO:0016491">
    <property type="term" value="F:oxidoreductase activity"/>
    <property type="evidence" value="ECO:0007669"/>
    <property type="project" value="UniProtKB-KW"/>
</dbReference>
<dbReference type="PANTHER" id="PTHR43673">
    <property type="entry name" value="NAD(P)H NITROREDUCTASE YDGI-RELATED"/>
    <property type="match status" value="1"/>
</dbReference>
<accession>A0A2S0P9D6</accession>
<dbReference type="PANTHER" id="PTHR43673:SF10">
    <property type="entry name" value="NADH DEHYDROGENASE_NAD(P)H NITROREDUCTASE XCC3605-RELATED"/>
    <property type="match status" value="1"/>
</dbReference>
<comment type="similarity">
    <text evidence="1">Belongs to the nitroreductase family.</text>
</comment>
<evidence type="ECO:0000256" key="3">
    <source>
        <dbReference type="ARBA" id="ARBA00023002"/>
    </source>
</evidence>